<feature type="chain" id="PRO_5004081515" description="Lipoprotein" evidence="2">
    <location>
        <begin position="19"/>
        <end position="79"/>
    </location>
</feature>
<dbReference type="Proteomes" id="UP000011910">
    <property type="component" value="Unassembled WGS sequence"/>
</dbReference>
<evidence type="ECO:0000256" key="2">
    <source>
        <dbReference type="SAM" id="SignalP"/>
    </source>
</evidence>
<protein>
    <recommendedName>
        <fullName evidence="5">Lipoprotein</fullName>
    </recommendedName>
</protein>
<sequence>MKKSIILLLLLIGGGLTACTESTKEGARNTNSSDTISIDTQSDPGTGAPDTANQYMNRDTTGQTTPRTGGTGSGSGSNQ</sequence>
<name>M7N0Q5_9BACT</name>
<comment type="caution">
    <text evidence="3">The sequence shown here is derived from an EMBL/GenBank/DDBJ whole genome shotgun (WGS) entry which is preliminary data.</text>
</comment>
<dbReference type="RefSeq" id="WP_009195991.1">
    <property type="nucleotide sequence ID" value="NZ_AODQ01000066.1"/>
</dbReference>
<organism evidence="3 4">
    <name type="scientific">Cesiribacter andamanensis AMV16</name>
    <dbReference type="NCBI Taxonomy" id="1279009"/>
    <lineage>
        <taxon>Bacteria</taxon>
        <taxon>Pseudomonadati</taxon>
        <taxon>Bacteroidota</taxon>
        <taxon>Cytophagia</taxon>
        <taxon>Cytophagales</taxon>
        <taxon>Cesiribacteraceae</taxon>
        <taxon>Cesiribacter</taxon>
    </lineage>
</organism>
<dbReference type="AlphaFoldDB" id="M7N0Q5"/>
<accession>M7N0Q5</accession>
<evidence type="ECO:0008006" key="5">
    <source>
        <dbReference type="Google" id="ProtNLM"/>
    </source>
</evidence>
<evidence type="ECO:0000256" key="1">
    <source>
        <dbReference type="SAM" id="MobiDB-lite"/>
    </source>
</evidence>
<evidence type="ECO:0000313" key="3">
    <source>
        <dbReference type="EMBL" id="EMR02253.1"/>
    </source>
</evidence>
<gene>
    <name evidence="3" type="ORF">ADICEAN_02601</name>
</gene>
<reference evidence="3 4" key="1">
    <citation type="journal article" date="2013" name="Genome Announc.">
        <title>Draft Genome Sequence of Cesiribacter andamanensis Strain AMV16T, Isolated from a Soil Sample from a Mud Volcano in the Andaman Islands, India.</title>
        <authorList>
            <person name="Shivaji S."/>
            <person name="Ara S."/>
            <person name="Begum Z."/>
            <person name="Srinivas T.N."/>
            <person name="Singh A."/>
            <person name="Kumar Pinnaka A."/>
        </authorList>
    </citation>
    <scope>NUCLEOTIDE SEQUENCE [LARGE SCALE GENOMIC DNA]</scope>
    <source>
        <strain evidence="3 4">AMV16</strain>
    </source>
</reference>
<dbReference type="EMBL" id="AODQ01000066">
    <property type="protein sequence ID" value="EMR02253.1"/>
    <property type="molecule type" value="Genomic_DNA"/>
</dbReference>
<keyword evidence="4" id="KW-1185">Reference proteome</keyword>
<dbReference type="PROSITE" id="PS51257">
    <property type="entry name" value="PROKAR_LIPOPROTEIN"/>
    <property type="match status" value="1"/>
</dbReference>
<feature type="compositionally biased region" description="Gly residues" evidence="1">
    <location>
        <begin position="69"/>
        <end position="79"/>
    </location>
</feature>
<keyword evidence="2" id="KW-0732">Signal</keyword>
<feature type="region of interest" description="Disordered" evidence="1">
    <location>
        <begin position="22"/>
        <end position="79"/>
    </location>
</feature>
<evidence type="ECO:0000313" key="4">
    <source>
        <dbReference type="Proteomes" id="UP000011910"/>
    </source>
</evidence>
<proteinExistence type="predicted"/>
<feature type="signal peptide" evidence="2">
    <location>
        <begin position="1"/>
        <end position="18"/>
    </location>
</feature>
<feature type="compositionally biased region" description="Low complexity" evidence="1">
    <location>
        <begin position="29"/>
        <end position="40"/>
    </location>
</feature>